<proteinExistence type="predicted"/>
<evidence type="ECO:0000313" key="2">
    <source>
        <dbReference type="EMBL" id="THU77342.1"/>
    </source>
</evidence>
<reference evidence="2 3" key="1">
    <citation type="journal article" date="2019" name="Nat. Ecol. Evol.">
        <title>Megaphylogeny resolves global patterns of mushroom evolution.</title>
        <authorList>
            <person name="Varga T."/>
            <person name="Krizsan K."/>
            <person name="Foldi C."/>
            <person name="Dima B."/>
            <person name="Sanchez-Garcia M."/>
            <person name="Sanchez-Ramirez S."/>
            <person name="Szollosi G.J."/>
            <person name="Szarkandi J.G."/>
            <person name="Papp V."/>
            <person name="Albert L."/>
            <person name="Andreopoulos W."/>
            <person name="Angelini C."/>
            <person name="Antonin V."/>
            <person name="Barry K.W."/>
            <person name="Bougher N.L."/>
            <person name="Buchanan P."/>
            <person name="Buyck B."/>
            <person name="Bense V."/>
            <person name="Catcheside P."/>
            <person name="Chovatia M."/>
            <person name="Cooper J."/>
            <person name="Damon W."/>
            <person name="Desjardin D."/>
            <person name="Finy P."/>
            <person name="Geml J."/>
            <person name="Haridas S."/>
            <person name="Hughes K."/>
            <person name="Justo A."/>
            <person name="Karasinski D."/>
            <person name="Kautmanova I."/>
            <person name="Kiss B."/>
            <person name="Kocsube S."/>
            <person name="Kotiranta H."/>
            <person name="LaButti K.M."/>
            <person name="Lechner B.E."/>
            <person name="Liimatainen K."/>
            <person name="Lipzen A."/>
            <person name="Lukacs Z."/>
            <person name="Mihaltcheva S."/>
            <person name="Morgado L.N."/>
            <person name="Niskanen T."/>
            <person name="Noordeloos M.E."/>
            <person name="Ohm R.A."/>
            <person name="Ortiz-Santana B."/>
            <person name="Ovrebo C."/>
            <person name="Racz N."/>
            <person name="Riley R."/>
            <person name="Savchenko A."/>
            <person name="Shiryaev A."/>
            <person name="Soop K."/>
            <person name="Spirin V."/>
            <person name="Szebenyi C."/>
            <person name="Tomsovsky M."/>
            <person name="Tulloss R.E."/>
            <person name="Uehling J."/>
            <person name="Grigoriev I.V."/>
            <person name="Vagvolgyi C."/>
            <person name="Papp T."/>
            <person name="Martin F.M."/>
            <person name="Miettinen O."/>
            <person name="Hibbett D.S."/>
            <person name="Nagy L.G."/>
        </authorList>
    </citation>
    <scope>NUCLEOTIDE SEQUENCE [LARGE SCALE GENOMIC DNA]</scope>
    <source>
        <strain evidence="2 3">CBS 962.96</strain>
    </source>
</reference>
<protein>
    <submittedName>
        <fullName evidence="2">Uncharacterized protein</fullName>
    </submittedName>
</protein>
<feature type="compositionally biased region" description="Polar residues" evidence="1">
    <location>
        <begin position="320"/>
        <end position="332"/>
    </location>
</feature>
<dbReference type="AlphaFoldDB" id="A0A4S8KNY0"/>
<dbReference type="Proteomes" id="UP000297245">
    <property type="component" value="Unassembled WGS sequence"/>
</dbReference>
<accession>A0A4S8KNY0</accession>
<dbReference type="EMBL" id="ML180472">
    <property type="protein sequence ID" value="THU77342.1"/>
    <property type="molecule type" value="Genomic_DNA"/>
</dbReference>
<sequence>MEKPSKSDVAGSHQPANILKGESHLIRPDYATVYAIKENHPITINYDYGCTYLSRIHTVISLTSDTDLSSDEELWNQLEDLESQMASVHRTPASSICSTCRPQVFDGQVSGVAFKPKRWYNVYTGASPGIYTTWPLSPLVIPQASPPPAHPMTPLPASSRAQLPQAGPPLSHHQIATSSLSSPLIPPISPSRKKAAHAFSVQTHLRLFVNVFWFQEVSRGRWYYNRGGFVSIYYEKKIEMVADISRETADLIRREAHMRAMLALVREVDSIQEAEEWLSRLDLQSEASSGEPPEDVSYLVKQTLSATDSALSPAPMIQPPESNSPPGVSNSHPEVAATDQGLDTTAKPVNVSIQSSSQEKLTKGQKRGNQGNFSGVYLQHLEENSAAYVSIKKKRAQMLWHTEFISSWFKEWPWHTNGVPEEFEIIELIPKPSATDPFAVELVSFESTGLSREEYDELVSRRDNERAKWQEEGRQQITNWFHRAKQKSSSNASVFSGLLKQICNVGQPPRLTAEFRTS</sequence>
<organism evidence="2 3">
    <name type="scientific">Dendrothele bispora (strain CBS 962.96)</name>
    <dbReference type="NCBI Taxonomy" id="1314807"/>
    <lineage>
        <taxon>Eukaryota</taxon>
        <taxon>Fungi</taxon>
        <taxon>Dikarya</taxon>
        <taxon>Basidiomycota</taxon>
        <taxon>Agaricomycotina</taxon>
        <taxon>Agaricomycetes</taxon>
        <taxon>Agaricomycetidae</taxon>
        <taxon>Agaricales</taxon>
        <taxon>Agaricales incertae sedis</taxon>
        <taxon>Dendrothele</taxon>
    </lineage>
</organism>
<gene>
    <name evidence="2" type="ORF">K435DRAFT_812544</name>
</gene>
<feature type="compositionally biased region" description="Pro residues" evidence="1">
    <location>
        <begin position="145"/>
        <end position="154"/>
    </location>
</feature>
<feature type="region of interest" description="Disordered" evidence="1">
    <location>
        <begin position="145"/>
        <end position="172"/>
    </location>
</feature>
<evidence type="ECO:0000256" key="1">
    <source>
        <dbReference type="SAM" id="MobiDB-lite"/>
    </source>
</evidence>
<feature type="region of interest" description="Disordered" evidence="1">
    <location>
        <begin position="310"/>
        <end position="335"/>
    </location>
</feature>
<keyword evidence="3" id="KW-1185">Reference proteome</keyword>
<name>A0A4S8KNY0_DENBC</name>
<evidence type="ECO:0000313" key="3">
    <source>
        <dbReference type="Proteomes" id="UP000297245"/>
    </source>
</evidence>